<comment type="caution">
    <text evidence="2">The sequence shown here is derived from an EMBL/GenBank/DDBJ whole genome shotgun (WGS) entry which is preliminary data.</text>
</comment>
<keyword evidence="1" id="KW-0472">Membrane</keyword>
<organism evidence="2 3">
    <name type="scientific">Mycena pura</name>
    <dbReference type="NCBI Taxonomy" id="153505"/>
    <lineage>
        <taxon>Eukaryota</taxon>
        <taxon>Fungi</taxon>
        <taxon>Dikarya</taxon>
        <taxon>Basidiomycota</taxon>
        <taxon>Agaricomycotina</taxon>
        <taxon>Agaricomycetes</taxon>
        <taxon>Agaricomycetidae</taxon>
        <taxon>Agaricales</taxon>
        <taxon>Marasmiineae</taxon>
        <taxon>Mycenaceae</taxon>
        <taxon>Mycena</taxon>
    </lineage>
</organism>
<reference evidence="2" key="1">
    <citation type="submission" date="2023-03" db="EMBL/GenBank/DDBJ databases">
        <title>Massive genome expansion in bonnet fungi (Mycena s.s.) driven by repeated elements and novel gene families across ecological guilds.</title>
        <authorList>
            <consortium name="Lawrence Berkeley National Laboratory"/>
            <person name="Harder C.B."/>
            <person name="Miyauchi S."/>
            <person name="Viragh M."/>
            <person name="Kuo A."/>
            <person name="Thoen E."/>
            <person name="Andreopoulos B."/>
            <person name="Lu D."/>
            <person name="Skrede I."/>
            <person name="Drula E."/>
            <person name="Henrissat B."/>
            <person name="Morin E."/>
            <person name="Kohler A."/>
            <person name="Barry K."/>
            <person name="LaButti K."/>
            <person name="Morin E."/>
            <person name="Salamov A."/>
            <person name="Lipzen A."/>
            <person name="Mereny Z."/>
            <person name="Hegedus B."/>
            <person name="Baldrian P."/>
            <person name="Stursova M."/>
            <person name="Weitz H."/>
            <person name="Taylor A."/>
            <person name="Grigoriev I.V."/>
            <person name="Nagy L.G."/>
            <person name="Martin F."/>
            <person name="Kauserud H."/>
        </authorList>
    </citation>
    <scope>NUCLEOTIDE SEQUENCE</scope>
    <source>
        <strain evidence="2">9144</strain>
    </source>
</reference>
<evidence type="ECO:0000256" key="1">
    <source>
        <dbReference type="SAM" id="Phobius"/>
    </source>
</evidence>
<keyword evidence="3" id="KW-1185">Reference proteome</keyword>
<proteinExistence type="predicted"/>
<feature type="transmembrane region" description="Helical" evidence="1">
    <location>
        <begin position="274"/>
        <end position="295"/>
    </location>
</feature>
<gene>
    <name evidence="2" type="ORF">GGX14DRAFT_406592</name>
</gene>
<evidence type="ECO:0000313" key="2">
    <source>
        <dbReference type="EMBL" id="KAJ7192193.1"/>
    </source>
</evidence>
<accession>A0AAD6Y5B7</accession>
<sequence>MPKVVLKGFLLSSDQKPIHCTLCTDSPDWQNLIPRAGARHNFRRLRIFGDVRAEPPGVRGNGGPRTGCINRRVAAADAGPQHGRVDALVQRGQRGLLAWRSPEQRGLLVWLRDPVPDGHAARRPGVPPQARVHPRLEGGHRMVAWILTSVAVEYTVCITGGDGRLSQESCELAKRFRHRPTRRDRQLTVQCAHLRSSGALHVRLSHLSGTLQGPDALTRILPQPVSSWPCVDIRELGARMDDTAKIPCSSHCWYSMRSVRAVVLPLIEWTSESLYMLGSAQLAIIFAFAGVISGLRKACQMVPSPRRPSENLSGGGKLGNLWQLPN</sequence>
<keyword evidence="1" id="KW-0812">Transmembrane</keyword>
<name>A0AAD6Y5B7_9AGAR</name>
<dbReference type="EMBL" id="JARJCW010000123">
    <property type="protein sequence ID" value="KAJ7192193.1"/>
    <property type="molecule type" value="Genomic_DNA"/>
</dbReference>
<evidence type="ECO:0000313" key="3">
    <source>
        <dbReference type="Proteomes" id="UP001219525"/>
    </source>
</evidence>
<dbReference type="AlphaFoldDB" id="A0AAD6Y5B7"/>
<dbReference type="Proteomes" id="UP001219525">
    <property type="component" value="Unassembled WGS sequence"/>
</dbReference>
<keyword evidence="1" id="KW-1133">Transmembrane helix</keyword>
<protein>
    <submittedName>
        <fullName evidence="2">Uncharacterized protein</fullName>
    </submittedName>
</protein>